<evidence type="ECO:0000313" key="3">
    <source>
        <dbReference type="Proteomes" id="UP000186391"/>
    </source>
</evidence>
<protein>
    <submittedName>
        <fullName evidence="2">Uncharacterized protein</fullName>
    </submittedName>
</protein>
<keyword evidence="1" id="KW-1133">Transmembrane helix</keyword>
<dbReference type="Proteomes" id="UP000186391">
    <property type="component" value="Unassembled WGS sequence"/>
</dbReference>
<reference evidence="2 3" key="1">
    <citation type="submission" date="2016-11" db="EMBL/GenBank/DDBJ databases">
        <title>Draft Genome Sequences of Nine Cyanobacterial Strains from Diverse Habitats.</title>
        <authorList>
            <person name="Zhu T."/>
            <person name="Hou S."/>
            <person name="Lu X."/>
            <person name="Hess W.R."/>
        </authorList>
    </citation>
    <scope>NUCLEOTIDE SEQUENCE [LARGE SCALE GENOMIC DNA]</scope>
    <source>
        <strain evidence="2 3">NIES-592</strain>
    </source>
</reference>
<sequence>MGISLGVGLMLGFSNFWVISALTVTALPVIKVIFYHNFKAFKHKQTSPSQNLSSPDQNSKSQTLSVINQQTDSSELNALKNQFLKLLYGDQGACKRLIQFERRQNPHKSEIELYQNAIARLLRDRGHY</sequence>
<feature type="transmembrane region" description="Helical" evidence="1">
    <location>
        <begin position="16"/>
        <end position="34"/>
    </location>
</feature>
<evidence type="ECO:0000256" key="1">
    <source>
        <dbReference type="SAM" id="Phobius"/>
    </source>
</evidence>
<gene>
    <name evidence="2" type="ORF">NIES592_08350</name>
</gene>
<dbReference type="EMBL" id="MRCA01000003">
    <property type="protein sequence ID" value="OKH14878.1"/>
    <property type="molecule type" value="Genomic_DNA"/>
</dbReference>
<comment type="caution">
    <text evidence="2">The sequence shown here is derived from an EMBL/GenBank/DDBJ whole genome shotgun (WGS) entry which is preliminary data.</text>
</comment>
<dbReference type="AlphaFoldDB" id="A0A1U7H1R2"/>
<evidence type="ECO:0000313" key="2">
    <source>
        <dbReference type="EMBL" id="OKH14878.1"/>
    </source>
</evidence>
<keyword evidence="1" id="KW-0812">Transmembrane</keyword>
<organism evidence="2 3">
    <name type="scientific">Fischerella major NIES-592</name>
    <dbReference type="NCBI Taxonomy" id="210994"/>
    <lineage>
        <taxon>Bacteria</taxon>
        <taxon>Bacillati</taxon>
        <taxon>Cyanobacteriota</taxon>
        <taxon>Cyanophyceae</taxon>
        <taxon>Nostocales</taxon>
        <taxon>Hapalosiphonaceae</taxon>
        <taxon>Fischerella</taxon>
    </lineage>
</organism>
<name>A0A1U7H1R2_9CYAN</name>
<keyword evidence="1" id="KW-0472">Membrane</keyword>
<keyword evidence="3" id="KW-1185">Reference proteome</keyword>
<accession>A0A1U7H1R2</accession>
<proteinExistence type="predicted"/>